<dbReference type="AlphaFoldDB" id="A0A6J6G7R0"/>
<dbReference type="InterPro" id="IPR021831">
    <property type="entry name" value="ParD-like"/>
</dbReference>
<dbReference type="Pfam" id="PF11903">
    <property type="entry name" value="ParD_like"/>
    <property type="match status" value="1"/>
</dbReference>
<evidence type="ECO:0000313" key="2">
    <source>
        <dbReference type="EMBL" id="CAB4706199.1"/>
    </source>
</evidence>
<dbReference type="EMBL" id="CAEZUA010000090">
    <property type="protein sequence ID" value="CAB4595809.1"/>
    <property type="molecule type" value="Genomic_DNA"/>
</dbReference>
<dbReference type="EMBL" id="CAEZZZ010000107">
    <property type="protein sequence ID" value="CAB4786136.1"/>
    <property type="molecule type" value="Genomic_DNA"/>
</dbReference>
<evidence type="ECO:0000313" key="3">
    <source>
        <dbReference type="EMBL" id="CAB4786136.1"/>
    </source>
</evidence>
<reference evidence="1" key="1">
    <citation type="submission" date="2020-05" db="EMBL/GenBank/DDBJ databases">
        <authorList>
            <person name="Chiriac C."/>
            <person name="Salcher M."/>
            <person name="Ghai R."/>
            <person name="Kavagutti S V."/>
        </authorList>
    </citation>
    <scope>NUCLEOTIDE SEQUENCE</scope>
</reference>
<dbReference type="EMBL" id="CAEZXT010000092">
    <property type="protein sequence ID" value="CAB4706199.1"/>
    <property type="molecule type" value="Genomic_DNA"/>
</dbReference>
<organism evidence="1">
    <name type="scientific">freshwater metagenome</name>
    <dbReference type="NCBI Taxonomy" id="449393"/>
    <lineage>
        <taxon>unclassified sequences</taxon>
        <taxon>metagenomes</taxon>
        <taxon>ecological metagenomes</taxon>
    </lineage>
</organism>
<accession>A0A6J6G7R0</accession>
<sequence length="69" mass="7872">MAQTVKLSDELVEDAKRIAAIEHRSVPRQIEFYFRMALTAEENPDLSFSLIREILKADSQEATEEYVAG</sequence>
<gene>
    <name evidence="1" type="ORF">UFOPK1773_01090</name>
    <name evidence="2" type="ORF">UFOPK2589_01094</name>
    <name evidence="3" type="ORF">UFOPK2931_01080</name>
</gene>
<name>A0A6J6G7R0_9ZZZZ</name>
<proteinExistence type="predicted"/>
<evidence type="ECO:0000313" key="1">
    <source>
        <dbReference type="EMBL" id="CAB4595809.1"/>
    </source>
</evidence>
<protein>
    <submittedName>
        <fullName evidence="1">Unannotated protein</fullName>
    </submittedName>
</protein>